<dbReference type="AlphaFoldDB" id="A0A024HI65"/>
<dbReference type="InterPro" id="IPR004843">
    <property type="entry name" value="Calcineurin-like_PHP"/>
</dbReference>
<accession>A0A024HI65</accession>
<dbReference type="KEGG" id="pkc:PKB_2997"/>
<proteinExistence type="predicted"/>
<dbReference type="Proteomes" id="UP000025241">
    <property type="component" value="Chromosome I"/>
</dbReference>
<evidence type="ECO:0000256" key="4">
    <source>
        <dbReference type="SAM" id="Phobius"/>
    </source>
</evidence>
<evidence type="ECO:0000256" key="1">
    <source>
        <dbReference type="ARBA" id="ARBA00022729"/>
    </source>
</evidence>
<keyword evidence="4" id="KW-0812">Transmembrane</keyword>
<dbReference type="OrthoDB" id="9809781at2"/>
<feature type="region of interest" description="Disordered" evidence="3">
    <location>
        <begin position="1"/>
        <end position="25"/>
    </location>
</feature>
<feature type="transmembrane region" description="Helical" evidence="4">
    <location>
        <begin position="27"/>
        <end position="50"/>
    </location>
</feature>
<evidence type="ECO:0000256" key="2">
    <source>
        <dbReference type="ARBA" id="ARBA00022801"/>
    </source>
</evidence>
<keyword evidence="7" id="KW-1185">Reference proteome</keyword>
<dbReference type="PANTHER" id="PTHR10161">
    <property type="entry name" value="TARTRATE-RESISTANT ACID PHOSPHATASE TYPE 5"/>
    <property type="match status" value="1"/>
</dbReference>
<dbReference type="STRING" id="1301098.PKB_2997"/>
<feature type="compositionally biased region" description="Low complexity" evidence="3">
    <location>
        <begin position="1"/>
        <end position="18"/>
    </location>
</feature>
<evidence type="ECO:0000256" key="3">
    <source>
        <dbReference type="SAM" id="MobiDB-lite"/>
    </source>
</evidence>
<keyword evidence="2 6" id="KW-0378">Hydrolase</keyword>
<protein>
    <submittedName>
        <fullName evidence="6">Putative phosphohydrolase</fullName>
    </submittedName>
</protein>
<keyword evidence="4" id="KW-0472">Membrane</keyword>
<dbReference type="HOGENOM" id="CLU_043332_3_0_6"/>
<dbReference type="InterPro" id="IPR029052">
    <property type="entry name" value="Metallo-depent_PP-like"/>
</dbReference>
<gene>
    <name evidence="6" type="ORF">PKB_2997</name>
</gene>
<dbReference type="PANTHER" id="PTHR10161:SF14">
    <property type="entry name" value="TARTRATE-RESISTANT ACID PHOSPHATASE TYPE 5"/>
    <property type="match status" value="1"/>
</dbReference>
<dbReference type="EMBL" id="HG322950">
    <property type="protein sequence ID" value="CDF84344.1"/>
    <property type="molecule type" value="Genomic_DNA"/>
</dbReference>
<dbReference type="GO" id="GO:0016787">
    <property type="term" value="F:hydrolase activity"/>
    <property type="evidence" value="ECO:0007669"/>
    <property type="project" value="UniProtKB-KW"/>
</dbReference>
<keyword evidence="4" id="KW-1133">Transmembrane helix</keyword>
<feature type="domain" description="Calcineurin-like phosphoesterase" evidence="5">
    <location>
        <begin position="91"/>
        <end position="267"/>
    </location>
</feature>
<reference evidence="6 7" key="2">
    <citation type="submission" date="2014-05" db="EMBL/GenBank/DDBJ databases">
        <title>Genome sequence of the 3-chlorobenzoate degrading bacterium Pseudomonas knackmussii B13 shows multiple evidence for horizontal gene transfer.</title>
        <authorList>
            <person name="Miyazaki R."/>
            <person name="Bertelli C."/>
            <person name="Falquet L."/>
            <person name="Robinson-Rechavi M."/>
            <person name="Gharib W."/>
            <person name="Roy S."/>
            <person name="Van der Meer J.R."/>
        </authorList>
    </citation>
    <scope>NUCLEOTIDE SEQUENCE [LARGE SCALE GENOMIC DNA]</scope>
    <source>
        <strain evidence="6 7">B13</strain>
    </source>
</reference>
<evidence type="ECO:0000313" key="7">
    <source>
        <dbReference type="Proteomes" id="UP000025241"/>
    </source>
</evidence>
<evidence type="ECO:0000259" key="5">
    <source>
        <dbReference type="Pfam" id="PF00149"/>
    </source>
</evidence>
<evidence type="ECO:0000313" key="6">
    <source>
        <dbReference type="EMBL" id="CDF84344.1"/>
    </source>
</evidence>
<dbReference type="Pfam" id="PF00149">
    <property type="entry name" value="Metallophos"/>
    <property type="match status" value="1"/>
</dbReference>
<dbReference type="eggNOG" id="COG1409">
    <property type="taxonomic scope" value="Bacteria"/>
</dbReference>
<name>A0A024HI65_PSEKB</name>
<organism evidence="6 7">
    <name type="scientific">Pseudomonas knackmussii (strain DSM 6978 / CCUG 54928 / LMG 23759 / B13)</name>
    <dbReference type="NCBI Taxonomy" id="1301098"/>
    <lineage>
        <taxon>Bacteria</taxon>
        <taxon>Pseudomonadati</taxon>
        <taxon>Pseudomonadota</taxon>
        <taxon>Gammaproteobacteria</taxon>
        <taxon>Pseudomonadales</taxon>
        <taxon>Pseudomonadaceae</taxon>
        <taxon>Pseudomonas</taxon>
    </lineage>
</organism>
<reference evidence="6 7" key="1">
    <citation type="submission" date="2013-03" db="EMBL/GenBank/DDBJ databases">
        <authorList>
            <person name="Linke B."/>
        </authorList>
    </citation>
    <scope>NUCLEOTIDE SEQUENCE [LARGE SCALE GENOMIC DNA]</scope>
    <source>
        <strain evidence="6 7">B13</strain>
    </source>
</reference>
<sequence length="359" mass="39212">MFDGTSDPLSSSNPSSSKRPGRRPRRIGRGLVVSLVLLVSAVAGAIAWLLTPPPPYTPLTGQDPQKVALFALGDQGSGDLQQWRVAMGMERAAERNGGVNGVLLLGDNFYGPALKGTSDRTWQLRFERVYWGKWLSHVPFYAVLGNHDFPKSSSVELAYSREARGSRRWQMPDYFYTRDFGLVDGRPLLRVVFLNSSAPREGLLQQAEFIRQTFSAPGPAPIWKVVAAHIPPRNLGDHGNDDALLGDLLPALQQSGVDLYVAAHDHDQQLIVRPGEPAWVISGGGGQKLDALPPSASQEALYAASRPGFTGLQFTAQRVQLAYYDENGKPDHGFAWNRNCPWMAKGCLLPETDGQLAGN</sequence>
<dbReference type="Gene3D" id="3.60.21.10">
    <property type="match status" value="1"/>
</dbReference>
<dbReference type="PATRIC" id="fig|1301098.3.peg.3023"/>
<dbReference type="InterPro" id="IPR051558">
    <property type="entry name" value="Metallophosphoesterase_PAP"/>
</dbReference>
<keyword evidence="1" id="KW-0732">Signal</keyword>
<dbReference type="SUPFAM" id="SSF56300">
    <property type="entry name" value="Metallo-dependent phosphatases"/>
    <property type="match status" value="1"/>
</dbReference>